<accession>W2TXY6</accession>
<evidence type="ECO:0000313" key="2">
    <source>
        <dbReference type="Proteomes" id="UP000053676"/>
    </source>
</evidence>
<organism evidence="1 2">
    <name type="scientific">Necator americanus</name>
    <name type="common">Human hookworm</name>
    <dbReference type="NCBI Taxonomy" id="51031"/>
    <lineage>
        <taxon>Eukaryota</taxon>
        <taxon>Metazoa</taxon>
        <taxon>Ecdysozoa</taxon>
        <taxon>Nematoda</taxon>
        <taxon>Chromadorea</taxon>
        <taxon>Rhabditida</taxon>
        <taxon>Rhabditina</taxon>
        <taxon>Rhabditomorpha</taxon>
        <taxon>Strongyloidea</taxon>
        <taxon>Ancylostomatidae</taxon>
        <taxon>Bunostominae</taxon>
        <taxon>Necator</taxon>
    </lineage>
</organism>
<proteinExistence type="predicted"/>
<sequence length="114" mass="12907">MGPRNFQIVGKRTLKAGEAIAQLFKCHAAKLISLCISFTVISRSATTAHRRHSSQNIHCSRLSQKPESRTLQNMSHLWDLYRCDTGVLPTIQIFTQLNIQNDLKLVLKLNALIH</sequence>
<evidence type="ECO:0000313" key="1">
    <source>
        <dbReference type="EMBL" id="ETN85906.1"/>
    </source>
</evidence>
<dbReference type="EMBL" id="KI657644">
    <property type="protein sequence ID" value="ETN85906.1"/>
    <property type="molecule type" value="Genomic_DNA"/>
</dbReference>
<gene>
    <name evidence="1" type="ORF">NECAME_06150</name>
</gene>
<reference evidence="2" key="1">
    <citation type="journal article" date="2014" name="Nat. Genet.">
        <title>Genome of the human hookworm Necator americanus.</title>
        <authorList>
            <person name="Tang Y.T."/>
            <person name="Gao X."/>
            <person name="Rosa B.A."/>
            <person name="Abubucker S."/>
            <person name="Hallsworth-Pepin K."/>
            <person name="Martin J."/>
            <person name="Tyagi R."/>
            <person name="Heizer E."/>
            <person name="Zhang X."/>
            <person name="Bhonagiri-Palsikar V."/>
            <person name="Minx P."/>
            <person name="Warren W.C."/>
            <person name="Wang Q."/>
            <person name="Zhan B."/>
            <person name="Hotez P.J."/>
            <person name="Sternberg P.W."/>
            <person name="Dougall A."/>
            <person name="Gaze S.T."/>
            <person name="Mulvenna J."/>
            <person name="Sotillo J."/>
            <person name="Ranganathan S."/>
            <person name="Rabelo E.M."/>
            <person name="Wilson R.K."/>
            <person name="Felgner P.L."/>
            <person name="Bethony J."/>
            <person name="Hawdon J.M."/>
            <person name="Gasser R.B."/>
            <person name="Loukas A."/>
            <person name="Mitreva M."/>
        </authorList>
    </citation>
    <scope>NUCLEOTIDE SEQUENCE [LARGE SCALE GENOMIC DNA]</scope>
</reference>
<dbReference type="Proteomes" id="UP000053676">
    <property type="component" value="Unassembled WGS sequence"/>
</dbReference>
<dbReference type="KEGG" id="nai:NECAME_06150"/>
<keyword evidence="2" id="KW-1185">Reference proteome</keyword>
<dbReference type="AlphaFoldDB" id="W2TXY6"/>
<name>W2TXY6_NECAM</name>
<protein>
    <submittedName>
        <fullName evidence="1">Uncharacterized protein</fullName>
    </submittedName>
</protein>